<dbReference type="GO" id="GO:0009435">
    <property type="term" value="P:NAD+ biosynthetic process"/>
    <property type="evidence" value="ECO:0007669"/>
    <property type="project" value="UniProtKB-UniPathway"/>
</dbReference>
<evidence type="ECO:0000256" key="8">
    <source>
        <dbReference type="ARBA" id="ARBA00022679"/>
    </source>
</evidence>
<dbReference type="AlphaFoldDB" id="A0A1U7HND3"/>
<dbReference type="InterPro" id="IPR002638">
    <property type="entry name" value="Quinolinate_PRibosylTrfase_C"/>
</dbReference>
<comment type="function">
    <text evidence="1">Involved in the catabolism of quinolinic acid (QA).</text>
</comment>
<dbReference type="SUPFAM" id="SSF51690">
    <property type="entry name" value="Nicotinate/Quinolinate PRTase C-terminal domain-like"/>
    <property type="match status" value="1"/>
</dbReference>
<evidence type="ECO:0000256" key="5">
    <source>
        <dbReference type="ARBA" id="ARBA00011944"/>
    </source>
</evidence>
<evidence type="ECO:0000256" key="3">
    <source>
        <dbReference type="ARBA" id="ARBA00009400"/>
    </source>
</evidence>
<evidence type="ECO:0000259" key="14">
    <source>
        <dbReference type="Pfam" id="PF02749"/>
    </source>
</evidence>
<comment type="catalytic activity">
    <reaction evidence="10">
        <text>nicotinate beta-D-ribonucleotide + CO2 + diphosphate = quinolinate + 5-phospho-alpha-D-ribose 1-diphosphate + 2 H(+)</text>
        <dbReference type="Rhea" id="RHEA:12733"/>
        <dbReference type="ChEBI" id="CHEBI:15378"/>
        <dbReference type="ChEBI" id="CHEBI:16526"/>
        <dbReference type="ChEBI" id="CHEBI:29959"/>
        <dbReference type="ChEBI" id="CHEBI:33019"/>
        <dbReference type="ChEBI" id="CHEBI:57502"/>
        <dbReference type="ChEBI" id="CHEBI:58017"/>
        <dbReference type="EC" id="2.4.2.19"/>
    </reaction>
</comment>
<dbReference type="EMBL" id="MRCC01000011">
    <property type="protein sequence ID" value="OKH25110.1"/>
    <property type="molecule type" value="Genomic_DNA"/>
</dbReference>
<dbReference type="FunFam" id="3.90.1170.20:FF:000001">
    <property type="entry name" value="Nicotinate-nucleotide diphosphorylase (Carboxylating)"/>
    <property type="match status" value="1"/>
</dbReference>
<proteinExistence type="inferred from homology"/>
<evidence type="ECO:0000256" key="6">
    <source>
        <dbReference type="ARBA" id="ARBA00022642"/>
    </source>
</evidence>
<evidence type="ECO:0000256" key="4">
    <source>
        <dbReference type="ARBA" id="ARBA00011218"/>
    </source>
</evidence>
<evidence type="ECO:0000259" key="13">
    <source>
        <dbReference type="Pfam" id="PF01729"/>
    </source>
</evidence>
<dbReference type="InterPro" id="IPR013785">
    <property type="entry name" value="Aldolase_TIM"/>
</dbReference>
<organism evidence="15 16">
    <name type="scientific">Chroogloeocystis siderophila 5.2 s.c.1</name>
    <dbReference type="NCBI Taxonomy" id="247279"/>
    <lineage>
        <taxon>Bacteria</taxon>
        <taxon>Bacillati</taxon>
        <taxon>Cyanobacteriota</taxon>
        <taxon>Cyanophyceae</taxon>
        <taxon>Oscillatoriophycideae</taxon>
        <taxon>Chroococcales</taxon>
        <taxon>Chroococcaceae</taxon>
        <taxon>Chroogloeocystis</taxon>
    </lineage>
</organism>
<dbReference type="SUPFAM" id="SSF54675">
    <property type="entry name" value="Nicotinate/Quinolinate PRTase N-terminal domain-like"/>
    <property type="match status" value="1"/>
</dbReference>
<dbReference type="STRING" id="247279.NIES1031_14830"/>
<dbReference type="GO" id="GO:0004514">
    <property type="term" value="F:nicotinate-nucleotide diphosphorylase (carboxylating) activity"/>
    <property type="evidence" value="ECO:0007669"/>
    <property type="project" value="UniProtKB-EC"/>
</dbReference>
<accession>A0A1U7HND3</accession>
<comment type="caution">
    <text evidence="15">The sequence shown here is derived from an EMBL/GenBank/DDBJ whole genome shotgun (WGS) entry which is preliminary data.</text>
</comment>
<evidence type="ECO:0000313" key="15">
    <source>
        <dbReference type="EMBL" id="OKH25110.1"/>
    </source>
</evidence>
<dbReference type="InterPro" id="IPR037128">
    <property type="entry name" value="Quinolinate_PRibosylTase_N_sf"/>
</dbReference>
<feature type="domain" description="Quinolinate phosphoribosyl transferase N-terminal" evidence="14">
    <location>
        <begin position="31"/>
        <end position="115"/>
    </location>
</feature>
<dbReference type="Pfam" id="PF02749">
    <property type="entry name" value="QRPTase_N"/>
    <property type="match status" value="1"/>
</dbReference>
<dbReference type="PANTHER" id="PTHR32179:SF3">
    <property type="entry name" value="NICOTINATE-NUCLEOTIDE PYROPHOSPHORYLASE [CARBOXYLATING]"/>
    <property type="match status" value="1"/>
</dbReference>
<dbReference type="UniPathway" id="UPA00253">
    <property type="reaction ID" value="UER00331"/>
</dbReference>
<dbReference type="PIRSF" id="PIRSF006250">
    <property type="entry name" value="NadC_ModD"/>
    <property type="match status" value="1"/>
</dbReference>
<protein>
    <recommendedName>
        <fullName evidence="11">Probable nicotinate-nucleotide pyrophosphorylase [carboxylating]</fullName>
        <ecNumber evidence="5">2.4.2.19</ecNumber>
    </recommendedName>
    <alternativeName>
        <fullName evidence="9">Quinolinate phosphoribosyltransferase [decarboxylating]</fullName>
    </alternativeName>
</protein>
<name>A0A1U7HND3_9CHRO</name>
<keyword evidence="6" id="KW-0662">Pyridine nucleotide biosynthesis</keyword>
<gene>
    <name evidence="15" type="ORF">NIES1031_14830</name>
</gene>
<dbReference type="FunFam" id="3.20.20.70:FF:000030">
    <property type="entry name" value="Nicotinate-nucleotide pyrophosphorylase, carboxylating"/>
    <property type="match status" value="1"/>
</dbReference>
<evidence type="ECO:0000256" key="9">
    <source>
        <dbReference type="ARBA" id="ARBA00033102"/>
    </source>
</evidence>
<feature type="domain" description="Quinolinate phosphoribosyl transferase C-terminal" evidence="13">
    <location>
        <begin position="117"/>
        <end position="285"/>
    </location>
</feature>
<reference evidence="15 16" key="1">
    <citation type="submission" date="2016-11" db="EMBL/GenBank/DDBJ databases">
        <title>Draft Genome Sequences of Nine Cyanobacterial Strains from Diverse Habitats.</title>
        <authorList>
            <person name="Zhu T."/>
            <person name="Hou S."/>
            <person name="Lu X."/>
            <person name="Hess W.R."/>
        </authorList>
    </citation>
    <scope>NUCLEOTIDE SEQUENCE [LARGE SCALE GENOMIC DNA]</scope>
    <source>
        <strain evidence="15 16">5.2 s.c.1</strain>
    </source>
</reference>
<keyword evidence="8 12" id="KW-0808">Transferase</keyword>
<comment type="similarity">
    <text evidence="3 12">Belongs to the NadC/ModD family.</text>
</comment>
<evidence type="ECO:0000256" key="2">
    <source>
        <dbReference type="ARBA" id="ARBA00004893"/>
    </source>
</evidence>
<dbReference type="CDD" id="cd01572">
    <property type="entry name" value="QPRTase"/>
    <property type="match status" value="1"/>
</dbReference>
<dbReference type="InterPro" id="IPR036068">
    <property type="entry name" value="Nicotinate_pribotase-like_C"/>
</dbReference>
<dbReference type="Gene3D" id="3.90.1170.20">
    <property type="entry name" value="Quinolinate phosphoribosyl transferase, N-terminal domain"/>
    <property type="match status" value="1"/>
</dbReference>
<comment type="pathway">
    <text evidence="2">Cofactor biosynthesis; NAD(+) biosynthesis; nicotinate D-ribonucleotide from quinolinate: step 1/1.</text>
</comment>
<dbReference type="Pfam" id="PF01729">
    <property type="entry name" value="QRPTase_C"/>
    <property type="match status" value="1"/>
</dbReference>
<dbReference type="InterPro" id="IPR022412">
    <property type="entry name" value="Quinolinate_PRibosylTrfase_N"/>
</dbReference>
<evidence type="ECO:0000313" key="16">
    <source>
        <dbReference type="Proteomes" id="UP000185984"/>
    </source>
</evidence>
<dbReference type="EC" id="2.4.2.19" evidence="5"/>
<dbReference type="Proteomes" id="UP000185984">
    <property type="component" value="Unassembled WGS sequence"/>
</dbReference>
<dbReference type="GO" id="GO:0034213">
    <property type="term" value="P:quinolinate catabolic process"/>
    <property type="evidence" value="ECO:0007669"/>
    <property type="project" value="TreeGrafter"/>
</dbReference>
<evidence type="ECO:0000256" key="11">
    <source>
        <dbReference type="ARBA" id="ARBA00069173"/>
    </source>
</evidence>
<evidence type="ECO:0000256" key="1">
    <source>
        <dbReference type="ARBA" id="ARBA00003237"/>
    </source>
</evidence>
<dbReference type="Gene3D" id="3.20.20.70">
    <property type="entry name" value="Aldolase class I"/>
    <property type="match status" value="1"/>
</dbReference>
<sequence length="288" mass="31444">MKNLAVLPPLLILDPMLRAWLIEDIGRGDRTTQGLLSAENPWVSAQWIAKAPGVIAGLPVAARVFQLLSEQTRFITTVDEGQSCQPGQVVAQIEGSLEALLTGERVALNLAMRLSGIATSTRKYVEKLAELPTQLVDTRKTTPGLRLLEKYATQVGGAKNHRMGLDDAVMIKDNHIAAAGGIGNAITHVRDQMPYPLTIEVETETIEQVQEALQHQADIIMLDNMPVEVMCQAVKLIRQYNKRIKIEASGNITLDTIYQVAATGVDYVSTSAPVTHSSWLDLSMKIKG</sequence>
<comment type="subunit">
    <text evidence="4">Hexamer formed by 3 homodimers.</text>
</comment>
<evidence type="ECO:0000256" key="12">
    <source>
        <dbReference type="PIRNR" id="PIRNR006250"/>
    </source>
</evidence>
<evidence type="ECO:0000256" key="10">
    <source>
        <dbReference type="ARBA" id="ARBA00047445"/>
    </source>
</evidence>
<dbReference type="InterPro" id="IPR027277">
    <property type="entry name" value="NadC/ModD"/>
</dbReference>
<dbReference type="PANTHER" id="PTHR32179">
    <property type="entry name" value="NICOTINATE-NUCLEOTIDE PYROPHOSPHORYLASE [CARBOXYLATING]"/>
    <property type="match status" value="1"/>
</dbReference>
<keyword evidence="16" id="KW-1185">Reference proteome</keyword>
<dbReference type="RefSeq" id="WP_073550303.1">
    <property type="nucleotide sequence ID" value="NZ_CAWMVK010000003.1"/>
</dbReference>
<keyword evidence="7 12" id="KW-0328">Glycosyltransferase</keyword>
<dbReference type="NCBIfam" id="TIGR00078">
    <property type="entry name" value="nadC"/>
    <property type="match status" value="1"/>
</dbReference>
<dbReference type="InterPro" id="IPR004393">
    <property type="entry name" value="NadC"/>
</dbReference>
<dbReference type="GO" id="GO:0005737">
    <property type="term" value="C:cytoplasm"/>
    <property type="evidence" value="ECO:0007669"/>
    <property type="project" value="TreeGrafter"/>
</dbReference>
<evidence type="ECO:0000256" key="7">
    <source>
        <dbReference type="ARBA" id="ARBA00022676"/>
    </source>
</evidence>
<dbReference type="OrthoDB" id="9782546at2"/>